<protein>
    <submittedName>
        <fullName evidence="2">Uncharacterized protein</fullName>
    </submittedName>
</protein>
<accession>A0A9P7MIE0</accession>
<gene>
    <name evidence="2" type="ORF">E4U60_004388</name>
</gene>
<dbReference type="AlphaFoldDB" id="A0A9P7MIE0"/>
<evidence type="ECO:0000256" key="1">
    <source>
        <dbReference type="SAM" id="MobiDB-lite"/>
    </source>
</evidence>
<dbReference type="Proteomes" id="UP000706124">
    <property type="component" value="Unassembled WGS sequence"/>
</dbReference>
<evidence type="ECO:0000313" key="3">
    <source>
        <dbReference type="Proteomes" id="UP000706124"/>
    </source>
</evidence>
<proteinExistence type="predicted"/>
<comment type="caution">
    <text evidence="2">The sequence shown here is derived from an EMBL/GenBank/DDBJ whole genome shotgun (WGS) entry which is preliminary data.</text>
</comment>
<evidence type="ECO:0000313" key="2">
    <source>
        <dbReference type="EMBL" id="KAG5946246.1"/>
    </source>
</evidence>
<reference evidence="2 3" key="1">
    <citation type="journal article" date="2020" name="bioRxiv">
        <title>Whole genome comparisons of ergot fungi reveals the divergence and evolution of species within the genus Claviceps are the result of varying mechanisms driving genome evolution and host range expansion.</title>
        <authorList>
            <person name="Wyka S.A."/>
            <person name="Mondo S.J."/>
            <person name="Liu M."/>
            <person name="Dettman J."/>
            <person name="Nalam V."/>
            <person name="Broders K.D."/>
        </authorList>
    </citation>
    <scope>NUCLEOTIDE SEQUENCE [LARGE SCALE GENOMIC DNA]</scope>
    <source>
        <strain evidence="2 3">CCC 1485</strain>
    </source>
</reference>
<keyword evidence="3" id="KW-1185">Reference proteome</keyword>
<sequence>MFSTKSVQALKLFDRYHAPTSLSKQQSQKLLDGLKTSFRKQLDREYGRAADEPTAASTAATEDGPDFRHSPVTQHLKSILSNPLFSSRTQVILPAKARSPRAKRDPMDVFDDAVFKGMMNLKAATGCMVAKRRLLSRQNSAEELSSSQTAVRVLRWLQSSGLEADLSFLDDLAFLRVLTPLLIAEGLEDTVWNWISRTMSDTRNAWDKRLRVQRAAFLLAQMVQAKSQPQHGTLDTAITTILRAEQLFQNHPLLPQILILPWRSISWLSTVESYSRAAPSEKMFNAHLAIADHLPRRLEMETAHLHLHHPTHPDHMPAMRFFNDKDKVHQLIQKFSPDKNKLNGLMRSFSPDKLDLPKLVNTLGVFTLPWVAFLGHDTVNRLWMSGQKREADSVTELLRLELGSFDGEWWHPRSA</sequence>
<dbReference type="OrthoDB" id="5424391at2759"/>
<feature type="region of interest" description="Disordered" evidence="1">
    <location>
        <begin position="43"/>
        <end position="68"/>
    </location>
</feature>
<organism evidence="2 3">
    <name type="scientific">Claviceps pazoutovae</name>
    <dbReference type="NCBI Taxonomy" id="1649127"/>
    <lineage>
        <taxon>Eukaryota</taxon>
        <taxon>Fungi</taxon>
        <taxon>Dikarya</taxon>
        <taxon>Ascomycota</taxon>
        <taxon>Pezizomycotina</taxon>
        <taxon>Sordariomycetes</taxon>
        <taxon>Hypocreomycetidae</taxon>
        <taxon>Hypocreales</taxon>
        <taxon>Clavicipitaceae</taxon>
        <taxon>Claviceps</taxon>
    </lineage>
</organism>
<feature type="compositionally biased region" description="Low complexity" evidence="1">
    <location>
        <begin position="52"/>
        <end position="62"/>
    </location>
</feature>
<name>A0A9P7MIE0_9HYPO</name>
<dbReference type="EMBL" id="SRPO01000036">
    <property type="protein sequence ID" value="KAG5946246.1"/>
    <property type="molecule type" value="Genomic_DNA"/>
</dbReference>